<reference evidence="1 2" key="1">
    <citation type="submission" date="2014-03" db="EMBL/GenBank/DDBJ databases">
        <title>Draft genome of the hookworm Oesophagostomum dentatum.</title>
        <authorList>
            <person name="Mitreva M."/>
        </authorList>
    </citation>
    <scope>NUCLEOTIDE SEQUENCE [LARGE SCALE GENOMIC DNA]</scope>
    <source>
        <strain evidence="1 2">OD-Hann</strain>
    </source>
</reference>
<organism evidence="1 2">
    <name type="scientific">Oesophagostomum dentatum</name>
    <name type="common">Nodular worm</name>
    <dbReference type="NCBI Taxonomy" id="61180"/>
    <lineage>
        <taxon>Eukaryota</taxon>
        <taxon>Metazoa</taxon>
        <taxon>Ecdysozoa</taxon>
        <taxon>Nematoda</taxon>
        <taxon>Chromadorea</taxon>
        <taxon>Rhabditida</taxon>
        <taxon>Rhabditina</taxon>
        <taxon>Rhabditomorpha</taxon>
        <taxon>Strongyloidea</taxon>
        <taxon>Strongylidae</taxon>
        <taxon>Oesophagostomum</taxon>
    </lineage>
</organism>
<evidence type="ECO:0000313" key="2">
    <source>
        <dbReference type="Proteomes" id="UP000053660"/>
    </source>
</evidence>
<accession>A0A0B1S180</accession>
<protein>
    <submittedName>
        <fullName evidence="1">Uncharacterized protein</fullName>
    </submittedName>
</protein>
<name>A0A0B1S180_OESDE</name>
<dbReference type="AlphaFoldDB" id="A0A0B1S180"/>
<proteinExistence type="predicted"/>
<feature type="non-terminal residue" evidence="1">
    <location>
        <position position="213"/>
    </location>
</feature>
<feature type="non-terminal residue" evidence="1">
    <location>
        <position position="1"/>
    </location>
</feature>
<dbReference type="EMBL" id="KN610946">
    <property type="protein sequence ID" value="KHJ77252.1"/>
    <property type="molecule type" value="Genomic_DNA"/>
</dbReference>
<gene>
    <name evidence="1" type="ORF">OESDEN_23128</name>
</gene>
<evidence type="ECO:0000313" key="1">
    <source>
        <dbReference type="EMBL" id="KHJ77252.1"/>
    </source>
</evidence>
<keyword evidence="2" id="KW-1185">Reference proteome</keyword>
<dbReference type="OrthoDB" id="5890463at2759"/>
<dbReference type="Proteomes" id="UP000053660">
    <property type="component" value="Unassembled WGS sequence"/>
</dbReference>
<sequence>ATAALTVPCQDGTGFASIHLNSLDNVGIHQHCGIRLNPDEHFNAKFLMNALEEIKSLPNREVSSAVATANTLGFFTGHLERTDTLESVTKDALEKLNDTALEKLARFKVAFTLQSHAILYLKTVMALDKIKDQYGEMKPKAFAGTKYLRMGRLISRLEKAVHSLRQNLTKPDTLYYGDIEDLIDLLKNEELLKNDLDILVQVSVDDVFSFANS</sequence>